<dbReference type="GO" id="GO:0005506">
    <property type="term" value="F:iron ion binding"/>
    <property type="evidence" value="ECO:0007669"/>
    <property type="project" value="InterPro"/>
</dbReference>
<keyword evidence="4" id="KW-0408">Iron</keyword>
<dbReference type="PROSITE" id="PS51296">
    <property type="entry name" value="RIESKE"/>
    <property type="match status" value="1"/>
</dbReference>
<keyword evidence="2" id="KW-0479">Metal-binding</keyword>
<organism evidence="7 8">
    <name type="scientific">Nostoc minutum NIES-26</name>
    <dbReference type="NCBI Taxonomy" id="1844469"/>
    <lineage>
        <taxon>Bacteria</taxon>
        <taxon>Bacillati</taxon>
        <taxon>Cyanobacteriota</taxon>
        <taxon>Cyanophyceae</taxon>
        <taxon>Nostocales</taxon>
        <taxon>Nostocaceae</taxon>
        <taxon>Nostoc</taxon>
    </lineage>
</organism>
<keyword evidence="5" id="KW-0411">Iron-sulfur</keyword>
<dbReference type="AlphaFoldDB" id="A0A367RW91"/>
<dbReference type="Proteomes" id="UP000252107">
    <property type="component" value="Unassembled WGS sequence"/>
</dbReference>
<dbReference type="InterPro" id="IPR036922">
    <property type="entry name" value="Rieske_2Fe-2S_sf"/>
</dbReference>
<feature type="domain" description="Rieske" evidence="6">
    <location>
        <begin position="5"/>
        <end position="109"/>
    </location>
</feature>
<keyword evidence="1" id="KW-0001">2Fe-2S</keyword>
<name>A0A367RW91_9NOSO</name>
<evidence type="ECO:0000256" key="4">
    <source>
        <dbReference type="ARBA" id="ARBA00023004"/>
    </source>
</evidence>
<dbReference type="EMBL" id="LXQD01000043">
    <property type="protein sequence ID" value="RCJ40805.1"/>
    <property type="molecule type" value="Genomic_DNA"/>
</dbReference>
<accession>A0A367RW91</accession>
<gene>
    <name evidence="7" type="ORF">A6770_10130</name>
</gene>
<dbReference type="Pfam" id="PF00355">
    <property type="entry name" value="Rieske"/>
    <property type="match status" value="1"/>
</dbReference>
<proteinExistence type="predicted"/>
<dbReference type="GO" id="GO:0004497">
    <property type="term" value="F:monooxygenase activity"/>
    <property type="evidence" value="ECO:0007669"/>
    <property type="project" value="UniProtKB-ARBA"/>
</dbReference>
<evidence type="ECO:0000256" key="2">
    <source>
        <dbReference type="ARBA" id="ARBA00022723"/>
    </source>
</evidence>
<dbReference type="InterPro" id="IPR015881">
    <property type="entry name" value="ARHD_Rieske_2Fe_2S"/>
</dbReference>
<dbReference type="GO" id="GO:0016705">
    <property type="term" value="F:oxidoreductase activity, acting on paired donors, with incorporation or reduction of molecular oxygen"/>
    <property type="evidence" value="ECO:0007669"/>
    <property type="project" value="UniProtKB-ARBA"/>
</dbReference>
<dbReference type="InterPro" id="IPR017941">
    <property type="entry name" value="Rieske_2Fe-2S"/>
</dbReference>
<dbReference type="InterPro" id="IPR050584">
    <property type="entry name" value="Cholesterol_7-desaturase"/>
</dbReference>
<dbReference type="Gene3D" id="2.102.10.10">
    <property type="entry name" value="Rieske [2Fe-2S] iron-sulphur domain"/>
    <property type="match status" value="1"/>
</dbReference>
<dbReference type="InterPro" id="IPR044043">
    <property type="entry name" value="VanA_C_cat"/>
</dbReference>
<reference evidence="7" key="1">
    <citation type="submission" date="2016-04" db="EMBL/GenBank/DDBJ databases">
        <authorList>
            <person name="Tabuchi Yagui T.R."/>
        </authorList>
    </citation>
    <scope>NUCLEOTIDE SEQUENCE [LARGE SCALE GENOMIC DNA]</scope>
    <source>
        <strain evidence="7">NIES-26</strain>
    </source>
</reference>
<evidence type="ECO:0000256" key="1">
    <source>
        <dbReference type="ARBA" id="ARBA00022714"/>
    </source>
</evidence>
<evidence type="ECO:0000256" key="5">
    <source>
        <dbReference type="ARBA" id="ARBA00023014"/>
    </source>
</evidence>
<comment type="caution">
    <text evidence="7">The sequence shown here is derived from an EMBL/GenBank/DDBJ whole genome shotgun (WGS) entry which is preliminary data.</text>
</comment>
<dbReference type="PANTHER" id="PTHR21266:SF59">
    <property type="entry name" value="BLR4922 PROTEIN"/>
    <property type="match status" value="1"/>
</dbReference>
<evidence type="ECO:0000313" key="8">
    <source>
        <dbReference type="Proteomes" id="UP000252107"/>
    </source>
</evidence>
<evidence type="ECO:0000259" key="6">
    <source>
        <dbReference type="PROSITE" id="PS51296"/>
    </source>
</evidence>
<dbReference type="PROSITE" id="PS00570">
    <property type="entry name" value="RING_HYDROXYL_ALPHA"/>
    <property type="match status" value="1"/>
</dbReference>
<protein>
    <submittedName>
        <fullName evidence="7">(2Fe-2S)-binding protein</fullName>
    </submittedName>
</protein>
<dbReference type="SUPFAM" id="SSF55961">
    <property type="entry name" value="Bet v1-like"/>
    <property type="match status" value="1"/>
</dbReference>
<dbReference type="PANTHER" id="PTHR21266">
    <property type="entry name" value="IRON-SULFUR DOMAIN CONTAINING PROTEIN"/>
    <property type="match status" value="1"/>
</dbReference>
<evidence type="ECO:0000256" key="3">
    <source>
        <dbReference type="ARBA" id="ARBA00023002"/>
    </source>
</evidence>
<dbReference type="GO" id="GO:0051537">
    <property type="term" value="F:2 iron, 2 sulfur cluster binding"/>
    <property type="evidence" value="ECO:0007669"/>
    <property type="project" value="UniProtKB-KW"/>
</dbReference>
<dbReference type="SUPFAM" id="SSF50022">
    <property type="entry name" value="ISP domain"/>
    <property type="match status" value="1"/>
</dbReference>
<sequence length="343" mass="39186">MKNFWYACEFSSAVTDQPKQIVMLNQRFVLYRNSQGQIVALKDRCPHRGAALSLGWVENSCIRCPYHGWKFQADGQCIEIPSNAPEKPIPKRASVDSYPVKEKYGFVWLFYGNLSETERPSLPTFPKYMVETMRPVYDEGIDNANYARLMEANLDFTHVIAVHRKSFGQRIPINKTINYKVDKYDWGAVAKVNYKSLGKSKSFLNFLLGGRPELKTKLTLYLPNVTLAEISIGRGNRFDIKFGILVAHLPIDDNNTLVKRVLYRNILPIPWLDGFFRKLDHKLAQEDTVVVATLDSQLMPKISEELHVAADALDITFRQFLQKHLTASSSNFGRNIAFSPESD</sequence>
<evidence type="ECO:0000313" key="7">
    <source>
        <dbReference type="EMBL" id="RCJ40805.1"/>
    </source>
</evidence>
<keyword evidence="3" id="KW-0560">Oxidoreductase</keyword>
<dbReference type="Pfam" id="PF19112">
    <property type="entry name" value="VanA_C"/>
    <property type="match status" value="1"/>
</dbReference>
<dbReference type="Gene3D" id="3.90.380.10">
    <property type="entry name" value="Naphthalene 1,2-dioxygenase Alpha Subunit, Chain A, domain 1"/>
    <property type="match status" value="1"/>
</dbReference>
<keyword evidence="8" id="KW-1185">Reference proteome</keyword>